<evidence type="ECO:0000313" key="1">
    <source>
        <dbReference type="EMBL" id="RMZ97591.1"/>
    </source>
</evidence>
<name>A0A3M7PEQ2_BRAPC</name>
<proteinExistence type="predicted"/>
<dbReference type="EMBL" id="REGN01011324">
    <property type="protein sequence ID" value="RMZ97591.1"/>
    <property type="molecule type" value="Genomic_DNA"/>
</dbReference>
<protein>
    <submittedName>
        <fullName evidence="1">Uncharacterized protein</fullName>
    </submittedName>
</protein>
<organism evidence="1 2">
    <name type="scientific">Brachionus plicatilis</name>
    <name type="common">Marine rotifer</name>
    <name type="synonym">Brachionus muelleri</name>
    <dbReference type="NCBI Taxonomy" id="10195"/>
    <lineage>
        <taxon>Eukaryota</taxon>
        <taxon>Metazoa</taxon>
        <taxon>Spiralia</taxon>
        <taxon>Gnathifera</taxon>
        <taxon>Rotifera</taxon>
        <taxon>Eurotatoria</taxon>
        <taxon>Monogononta</taxon>
        <taxon>Pseudotrocha</taxon>
        <taxon>Ploima</taxon>
        <taxon>Brachionidae</taxon>
        <taxon>Brachionus</taxon>
    </lineage>
</organism>
<sequence length="122" mass="13842">MIPECFAFLYNLVVFSNEFAMAISESHRELVLLCEGGLKPRRLSCRQNGLFKIIDSRPSKISTTSLGDCVIFLGLLAGFYSPVRLLKYRFGLEGFELNTIRSFKNFIGTRGPNPKPNNYKIK</sequence>
<reference evidence="1 2" key="1">
    <citation type="journal article" date="2018" name="Sci. Rep.">
        <title>Genomic signatures of local adaptation to the degree of environmental predictability in rotifers.</title>
        <authorList>
            <person name="Franch-Gras L."/>
            <person name="Hahn C."/>
            <person name="Garcia-Roger E.M."/>
            <person name="Carmona M.J."/>
            <person name="Serra M."/>
            <person name="Gomez A."/>
        </authorList>
    </citation>
    <scope>NUCLEOTIDE SEQUENCE [LARGE SCALE GENOMIC DNA]</scope>
    <source>
        <strain evidence="1">HYR1</strain>
    </source>
</reference>
<dbReference type="Proteomes" id="UP000276133">
    <property type="component" value="Unassembled WGS sequence"/>
</dbReference>
<evidence type="ECO:0000313" key="2">
    <source>
        <dbReference type="Proteomes" id="UP000276133"/>
    </source>
</evidence>
<dbReference type="AlphaFoldDB" id="A0A3M7PEQ2"/>
<accession>A0A3M7PEQ2</accession>
<gene>
    <name evidence="1" type="ORF">BpHYR1_015385</name>
</gene>
<comment type="caution">
    <text evidence="1">The sequence shown here is derived from an EMBL/GenBank/DDBJ whole genome shotgun (WGS) entry which is preliminary data.</text>
</comment>
<keyword evidence="2" id="KW-1185">Reference proteome</keyword>